<reference evidence="4" key="1">
    <citation type="journal article" date="2016" name="Genome Announc.">
        <title>Draft Genome Sequence of the Syntrophic Lactate-Degrading Bacterium Tepidanaerobacter syntrophicus JLT.</title>
        <authorList>
            <person name="Matsuura N."/>
            <person name="Ohashi A."/>
            <person name="Tourlousse D.M."/>
            <person name="Sekiguchi Y."/>
        </authorList>
    </citation>
    <scope>NUCLEOTIDE SEQUENCE [LARGE SCALE GENOMIC DNA]</scope>
    <source>
        <strain evidence="4">JL</strain>
    </source>
</reference>
<evidence type="ECO:0000313" key="5">
    <source>
        <dbReference type="Proteomes" id="UP000062160"/>
    </source>
</evidence>
<organism evidence="4">
    <name type="scientific">Tepidanaerobacter syntrophicus</name>
    <dbReference type="NCBI Taxonomy" id="224999"/>
    <lineage>
        <taxon>Bacteria</taxon>
        <taxon>Bacillati</taxon>
        <taxon>Bacillota</taxon>
        <taxon>Clostridia</taxon>
        <taxon>Thermosediminibacterales</taxon>
        <taxon>Tepidanaerobacteraceae</taxon>
        <taxon>Tepidanaerobacter</taxon>
    </lineage>
</organism>
<keyword evidence="5" id="KW-1185">Reference proteome</keyword>
<dbReference type="EC" id="3.1.4.-" evidence="2"/>
<comment type="cofactor">
    <cofactor evidence="2">
        <name>a divalent metal cation</name>
        <dbReference type="ChEBI" id="CHEBI:60240"/>
    </cofactor>
</comment>
<dbReference type="Proteomes" id="UP000062160">
    <property type="component" value="Unassembled WGS sequence"/>
</dbReference>
<proteinExistence type="inferred from homology"/>
<dbReference type="Pfam" id="PF12850">
    <property type="entry name" value="Metallophos_2"/>
    <property type="match status" value="1"/>
</dbReference>
<dbReference type="PANTHER" id="PTHR11124">
    <property type="entry name" value="VACUOLAR SORTING PROTEIN VPS29"/>
    <property type="match status" value="1"/>
</dbReference>
<dbReference type="Gene3D" id="3.60.21.10">
    <property type="match status" value="1"/>
</dbReference>
<keyword evidence="2" id="KW-0479">Metal-binding</keyword>
<evidence type="ECO:0000256" key="1">
    <source>
        <dbReference type="ARBA" id="ARBA00008950"/>
    </source>
</evidence>
<feature type="domain" description="Calcineurin-like phosphoesterase" evidence="3">
    <location>
        <begin position="1"/>
        <end position="150"/>
    </location>
</feature>
<dbReference type="RefSeq" id="WP_059031583.1">
    <property type="nucleotide sequence ID" value="NZ_DF976999.1"/>
</dbReference>
<dbReference type="CDD" id="cd00841">
    <property type="entry name" value="MPP_YfcE"/>
    <property type="match status" value="1"/>
</dbReference>
<dbReference type="InterPro" id="IPR029052">
    <property type="entry name" value="Metallo-depent_PP-like"/>
</dbReference>
<dbReference type="GO" id="GO:0016787">
    <property type="term" value="F:hydrolase activity"/>
    <property type="evidence" value="ECO:0007669"/>
    <property type="project" value="UniProtKB-UniRule"/>
</dbReference>
<dbReference type="AlphaFoldDB" id="A0A0U9HKC6"/>
<dbReference type="InterPro" id="IPR041802">
    <property type="entry name" value="MPP_YfcE"/>
</dbReference>
<accession>A0A0U9HKC6</accession>
<evidence type="ECO:0000313" key="4">
    <source>
        <dbReference type="EMBL" id="GAQ24527.1"/>
    </source>
</evidence>
<dbReference type="OrthoDB" id="9800565at2"/>
<dbReference type="InterPro" id="IPR000979">
    <property type="entry name" value="Phosphodiesterase_MJ0936/Vps29"/>
</dbReference>
<name>A0A0U9HKC6_9FIRM</name>
<evidence type="ECO:0000259" key="3">
    <source>
        <dbReference type="Pfam" id="PF12850"/>
    </source>
</evidence>
<dbReference type="NCBIfam" id="TIGR00040">
    <property type="entry name" value="yfcE"/>
    <property type="match status" value="1"/>
</dbReference>
<dbReference type="EMBL" id="DF976999">
    <property type="protein sequence ID" value="GAQ24527.1"/>
    <property type="molecule type" value="Genomic_DNA"/>
</dbReference>
<dbReference type="GO" id="GO:0046872">
    <property type="term" value="F:metal ion binding"/>
    <property type="evidence" value="ECO:0007669"/>
    <property type="project" value="UniProtKB-KW"/>
</dbReference>
<evidence type="ECO:0000256" key="2">
    <source>
        <dbReference type="RuleBase" id="RU362039"/>
    </source>
</evidence>
<dbReference type="InterPro" id="IPR024654">
    <property type="entry name" value="Calcineurin-like_PHP_lpxH"/>
</dbReference>
<dbReference type="STRING" id="224999.GCA_001485475_00523"/>
<gene>
    <name evidence="4" type="ORF">TSYNT_5371</name>
</gene>
<dbReference type="SUPFAM" id="SSF56300">
    <property type="entry name" value="Metallo-dependent phosphatases"/>
    <property type="match status" value="1"/>
</dbReference>
<comment type="similarity">
    <text evidence="1 2">Belongs to the metallophosphoesterase superfamily. YfcE family.</text>
</comment>
<protein>
    <recommendedName>
        <fullName evidence="2">Phosphoesterase</fullName>
        <ecNumber evidence="2">3.1.4.-</ecNumber>
    </recommendedName>
</protein>
<sequence>MKIGVLSDTHGMKNATQKVLEYMSETNKEIDTIIHAGDLVSDAKFIERLGYKVYCVAGNCDPIGIAPAERLIEIEGKKIFLAHGHTYQVKYGVNKLLERAKNLSAEIVIFGHTHIPENLKVAGVLLFNPGSVTLPKQGGPGTFGILEIARKDVFAHHVQVK</sequence>